<accession>A0A9P3FKK8</accession>
<evidence type="ECO:0000313" key="2">
    <source>
        <dbReference type="Proteomes" id="UP000825890"/>
    </source>
</evidence>
<dbReference type="Proteomes" id="UP000825890">
    <property type="component" value="Unassembled WGS sequence"/>
</dbReference>
<evidence type="ECO:0000313" key="1">
    <source>
        <dbReference type="EMBL" id="GIZ47294.1"/>
    </source>
</evidence>
<dbReference type="AlphaFoldDB" id="A0A9P3FKK8"/>
<name>A0A9P3FKK8_9PEZI</name>
<organism evidence="1 2">
    <name type="scientific">Cercospora kikuchii</name>
    <dbReference type="NCBI Taxonomy" id="84275"/>
    <lineage>
        <taxon>Eukaryota</taxon>
        <taxon>Fungi</taxon>
        <taxon>Dikarya</taxon>
        <taxon>Ascomycota</taxon>
        <taxon>Pezizomycotina</taxon>
        <taxon>Dothideomycetes</taxon>
        <taxon>Dothideomycetidae</taxon>
        <taxon>Mycosphaerellales</taxon>
        <taxon>Mycosphaerellaceae</taxon>
        <taxon>Cercospora</taxon>
    </lineage>
</organism>
<dbReference type="OrthoDB" id="5343383at2759"/>
<sequence length="220" mass="25777">MRPLHEELADELHSLYKFLITLYIPQEALKVPPREGWPDETIRAHFEPGAKDEAVIKVMKHIPYIQRLDSREFQIWDGCTCNDFSGPANGSTEPMDEEMDDCGWPALEMERGKHVVTLGSCNGRNGIWIFCDVRTREIIFMDFQVHFGTLAVEDSPSKYVEMMKEEFRNLKAFPDKFNEIKFEHRKEDAYMRRVRGLFEKHGWPTKSYNKEQCLAELAEL</sequence>
<gene>
    <name evidence="1" type="ORF">CKM354_001038900</name>
</gene>
<proteinExistence type="predicted"/>
<dbReference type="GeneID" id="68295964"/>
<keyword evidence="2" id="KW-1185">Reference proteome</keyword>
<reference evidence="1 2" key="1">
    <citation type="submission" date="2021-01" db="EMBL/GenBank/DDBJ databases">
        <title>Cercospora kikuchii MAFF 305040 whole genome shotgun sequence.</title>
        <authorList>
            <person name="Kashiwa T."/>
            <person name="Suzuki T."/>
        </authorList>
    </citation>
    <scope>NUCLEOTIDE SEQUENCE [LARGE SCALE GENOMIC DNA]</scope>
    <source>
        <strain evidence="1 2">MAFF 305040</strain>
    </source>
</reference>
<protein>
    <submittedName>
        <fullName evidence="1">Uncharacterized protein</fullName>
    </submittedName>
</protein>
<comment type="caution">
    <text evidence="1">The sequence shown here is derived from an EMBL/GenBank/DDBJ whole genome shotgun (WGS) entry which is preliminary data.</text>
</comment>
<dbReference type="EMBL" id="BOLY01000007">
    <property type="protein sequence ID" value="GIZ47294.1"/>
    <property type="molecule type" value="Genomic_DNA"/>
</dbReference>
<dbReference type="RefSeq" id="XP_044661781.1">
    <property type="nucleotide sequence ID" value="XM_044805846.1"/>
</dbReference>